<dbReference type="AlphaFoldDB" id="A0A562Q709"/>
<dbReference type="RefSeq" id="WP_145143767.1">
    <property type="nucleotide sequence ID" value="NZ_VLKY01000011.1"/>
</dbReference>
<accession>A0A562Q709</accession>
<keyword evidence="5" id="KW-1185">Reference proteome</keyword>
<evidence type="ECO:0000256" key="1">
    <source>
        <dbReference type="SAM" id="Coils"/>
    </source>
</evidence>
<evidence type="ECO:0000256" key="2">
    <source>
        <dbReference type="SAM" id="MobiDB-lite"/>
    </source>
</evidence>
<feature type="coiled-coil region" evidence="1">
    <location>
        <begin position="23"/>
        <end position="57"/>
    </location>
</feature>
<keyword evidence="3" id="KW-1133">Transmembrane helix</keyword>
<feature type="region of interest" description="Disordered" evidence="2">
    <location>
        <begin position="67"/>
        <end position="87"/>
    </location>
</feature>
<reference evidence="4 5" key="1">
    <citation type="journal article" date="2015" name="Stand. Genomic Sci.">
        <title>Genomic Encyclopedia of Bacterial and Archaeal Type Strains, Phase III: the genomes of soil and plant-associated and newly described type strains.</title>
        <authorList>
            <person name="Whitman W.B."/>
            <person name="Woyke T."/>
            <person name="Klenk H.P."/>
            <person name="Zhou Y."/>
            <person name="Lilburn T.G."/>
            <person name="Beck B.J."/>
            <person name="De Vos P."/>
            <person name="Vandamme P."/>
            <person name="Eisen J.A."/>
            <person name="Garrity G."/>
            <person name="Hugenholtz P."/>
            <person name="Kyrpides N.C."/>
        </authorList>
    </citation>
    <scope>NUCLEOTIDE SEQUENCE [LARGE SCALE GENOMIC DNA]</scope>
    <source>
        <strain evidence="4 5">CGMCC 1.6858</strain>
    </source>
</reference>
<keyword evidence="3" id="KW-0812">Transmembrane</keyword>
<gene>
    <name evidence="4" type="ORF">IQ22_03268</name>
</gene>
<organism evidence="4 5">
    <name type="scientific">Pseudomonas duriflava</name>
    <dbReference type="NCBI Taxonomy" id="459528"/>
    <lineage>
        <taxon>Bacteria</taxon>
        <taxon>Pseudomonadati</taxon>
        <taxon>Pseudomonadota</taxon>
        <taxon>Gammaproteobacteria</taxon>
        <taxon>Pseudomonadales</taxon>
        <taxon>Pseudomonadaceae</taxon>
        <taxon>Pseudomonas</taxon>
    </lineage>
</organism>
<protein>
    <recommendedName>
        <fullName evidence="6">Phage shock protein B</fullName>
    </recommendedName>
</protein>
<dbReference type="Proteomes" id="UP000316905">
    <property type="component" value="Unassembled WGS sequence"/>
</dbReference>
<sequence>MSITSIIALVLLIVVGIPSFKMLKEVLERARMLEEQLLAVSSNLNGVQLELEEVKEQLAGRHQVNRMLDEQMSSEANDGEASHRRAG</sequence>
<proteinExistence type="predicted"/>
<keyword evidence="3" id="KW-0472">Membrane</keyword>
<evidence type="ECO:0000256" key="3">
    <source>
        <dbReference type="SAM" id="Phobius"/>
    </source>
</evidence>
<evidence type="ECO:0008006" key="6">
    <source>
        <dbReference type="Google" id="ProtNLM"/>
    </source>
</evidence>
<feature type="transmembrane region" description="Helical" evidence="3">
    <location>
        <begin position="6"/>
        <end position="23"/>
    </location>
</feature>
<evidence type="ECO:0000313" key="4">
    <source>
        <dbReference type="EMBL" id="TWI52498.1"/>
    </source>
</evidence>
<name>A0A562Q709_9PSED</name>
<dbReference type="EMBL" id="VLKY01000011">
    <property type="protein sequence ID" value="TWI52498.1"/>
    <property type="molecule type" value="Genomic_DNA"/>
</dbReference>
<keyword evidence="1" id="KW-0175">Coiled coil</keyword>
<evidence type="ECO:0000313" key="5">
    <source>
        <dbReference type="Proteomes" id="UP000316905"/>
    </source>
</evidence>
<comment type="caution">
    <text evidence="4">The sequence shown here is derived from an EMBL/GenBank/DDBJ whole genome shotgun (WGS) entry which is preliminary data.</text>
</comment>